<dbReference type="AlphaFoldDB" id="A0AAJ0FHM0"/>
<sequence length="348" mass="38869">MSNKSPSPPVGGAGTGVNPEAGHIRVDSEFARLDADNDSATGDSVGYPSTTTSIGSTILEYRKLHGRTYHNFEGAEYWGPNDDKQNEGLDIAHHMMYLAFDNKLYLAPLENPQKVLDVGTGTGIWAIDFADQFPSAEVIGTDLSPIQPSWVPPNCRFELDNCELPWTYPDNSLDYIHIRGLVGCVKDWVTLYRECLRCLKPGGWLEQQEFALPIAANEGSLPDDCVWHDWGKVFQEAGKRTGRTFEVTGDWEDWIREAGFGGVIHTDSVKLPIGGWPLEKKWREVGLFNRLGLEQGLEGFASFLCTQVLGWQDVEVAVMLARVRQTMKDKSIHAYYPLKTVYTQKPLA</sequence>
<dbReference type="Pfam" id="PF13489">
    <property type="entry name" value="Methyltransf_23"/>
    <property type="match status" value="1"/>
</dbReference>
<comment type="similarity">
    <text evidence="1">Belongs to the methyltransferase superfamily. LaeA methyltransferase family.</text>
</comment>
<dbReference type="PANTHER" id="PTHR43591">
    <property type="entry name" value="METHYLTRANSFERASE"/>
    <property type="match status" value="1"/>
</dbReference>
<evidence type="ECO:0000313" key="4">
    <source>
        <dbReference type="Proteomes" id="UP001244011"/>
    </source>
</evidence>
<protein>
    <submittedName>
        <fullName evidence="3">S-adenosyl-L-methionine-dependent methyltransferase</fullName>
    </submittedName>
</protein>
<dbReference type="EMBL" id="MU839039">
    <property type="protein sequence ID" value="KAK1762299.1"/>
    <property type="molecule type" value="Genomic_DNA"/>
</dbReference>
<organism evidence="3 4">
    <name type="scientific">Phialemonium atrogriseum</name>
    <dbReference type="NCBI Taxonomy" id="1093897"/>
    <lineage>
        <taxon>Eukaryota</taxon>
        <taxon>Fungi</taxon>
        <taxon>Dikarya</taxon>
        <taxon>Ascomycota</taxon>
        <taxon>Pezizomycotina</taxon>
        <taxon>Sordariomycetes</taxon>
        <taxon>Sordariomycetidae</taxon>
        <taxon>Cephalothecales</taxon>
        <taxon>Cephalothecaceae</taxon>
        <taxon>Phialemonium</taxon>
    </lineage>
</organism>
<name>A0AAJ0FHM0_9PEZI</name>
<dbReference type="GeneID" id="85306478"/>
<comment type="caution">
    <text evidence="3">The sequence shown here is derived from an EMBL/GenBank/DDBJ whole genome shotgun (WGS) entry which is preliminary data.</text>
</comment>
<dbReference type="Proteomes" id="UP001244011">
    <property type="component" value="Unassembled WGS sequence"/>
</dbReference>
<accession>A0AAJ0FHM0</accession>
<gene>
    <name evidence="3" type="ORF">QBC33DRAFT_286422</name>
</gene>
<dbReference type="InterPro" id="IPR029063">
    <property type="entry name" value="SAM-dependent_MTases_sf"/>
</dbReference>
<reference evidence="3" key="1">
    <citation type="submission" date="2023-06" db="EMBL/GenBank/DDBJ databases">
        <title>Genome-scale phylogeny and comparative genomics of the fungal order Sordariales.</title>
        <authorList>
            <consortium name="Lawrence Berkeley National Laboratory"/>
            <person name="Hensen N."/>
            <person name="Bonometti L."/>
            <person name="Westerberg I."/>
            <person name="Brannstrom I.O."/>
            <person name="Guillou S."/>
            <person name="Cros-Aarteil S."/>
            <person name="Calhoun S."/>
            <person name="Haridas S."/>
            <person name="Kuo A."/>
            <person name="Mondo S."/>
            <person name="Pangilinan J."/>
            <person name="Riley R."/>
            <person name="Labutti K."/>
            <person name="Andreopoulos B."/>
            <person name="Lipzen A."/>
            <person name="Chen C."/>
            <person name="Yanf M."/>
            <person name="Daum C."/>
            <person name="Ng V."/>
            <person name="Clum A."/>
            <person name="Steindorff A."/>
            <person name="Ohm R."/>
            <person name="Martin F."/>
            <person name="Silar P."/>
            <person name="Natvig D."/>
            <person name="Lalanne C."/>
            <person name="Gautier V."/>
            <person name="Ament-Velasquez S.L."/>
            <person name="Kruys A."/>
            <person name="Hutchinson M.I."/>
            <person name="Powell A.J."/>
            <person name="Barry K."/>
            <person name="Miller A.N."/>
            <person name="Grigoriev I.V."/>
            <person name="Debuchy R."/>
            <person name="Gladieux P."/>
            <person name="Thoren M.H."/>
            <person name="Johannesson H."/>
        </authorList>
    </citation>
    <scope>NUCLEOTIDE SEQUENCE</scope>
    <source>
        <strain evidence="3">8032-3</strain>
    </source>
</reference>
<keyword evidence="3" id="KW-0808">Transferase</keyword>
<dbReference type="Gene3D" id="3.40.50.150">
    <property type="entry name" value="Vaccinia Virus protein VP39"/>
    <property type="match status" value="1"/>
</dbReference>
<dbReference type="CDD" id="cd02440">
    <property type="entry name" value="AdoMet_MTases"/>
    <property type="match status" value="1"/>
</dbReference>
<evidence type="ECO:0000256" key="2">
    <source>
        <dbReference type="SAM" id="MobiDB-lite"/>
    </source>
</evidence>
<keyword evidence="4" id="KW-1185">Reference proteome</keyword>
<evidence type="ECO:0000256" key="1">
    <source>
        <dbReference type="ARBA" id="ARBA00038158"/>
    </source>
</evidence>
<feature type="region of interest" description="Disordered" evidence="2">
    <location>
        <begin position="1"/>
        <end position="22"/>
    </location>
</feature>
<dbReference type="GO" id="GO:0032259">
    <property type="term" value="P:methylation"/>
    <property type="evidence" value="ECO:0007669"/>
    <property type="project" value="UniProtKB-KW"/>
</dbReference>
<dbReference type="SUPFAM" id="SSF53335">
    <property type="entry name" value="S-adenosyl-L-methionine-dependent methyltransferases"/>
    <property type="match status" value="1"/>
</dbReference>
<evidence type="ECO:0000313" key="3">
    <source>
        <dbReference type="EMBL" id="KAK1762299.1"/>
    </source>
</evidence>
<dbReference type="GO" id="GO:0008168">
    <property type="term" value="F:methyltransferase activity"/>
    <property type="evidence" value="ECO:0007669"/>
    <property type="project" value="UniProtKB-KW"/>
</dbReference>
<dbReference type="PANTHER" id="PTHR43591:SF10">
    <property type="entry name" value="ABC TRANSMEMBRANE TYPE-1 DOMAIN-CONTAINING PROTEIN-RELATED"/>
    <property type="match status" value="1"/>
</dbReference>
<dbReference type="RefSeq" id="XP_060278512.1">
    <property type="nucleotide sequence ID" value="XM_060423291.1"/>
</dbReference>
<keyword evidence="3" id="KW-0489">Methyltransferase</keyword>
<proteinExistence type="inferred from homology"/>